<dbReference type="GO" id="GO:0051213">
    <property type="term" value="F:dioxygenase activity"/>
    <property type="evidence" value="ECO:0007669"/>
    <property type="project" value="UniProtKB-KW"/>
</dbReference>
<dbReference type="RefSeq" id="WP_023985920.1">
    <property type="nucleotide sequence ID" value="NC_023036.2"/>
</dbReference>
<dbReference type="EMBL" id="CP006936">
    <property type="protein sequence ID" value="AHC26142.1"/>
    <property type="molecule type" value="Genomic_DNA"/>
</dbReference>
<keyword evidence="6" id="KW-0408">Iron</keyword>
<dbReference type="HOGENOM" id="CLU_026244_4_0_11"/>
<dbReference type="PROSITE" id="PS51296">
    <property type="entry name" value="RIESKE"/>
    <property type="match status" value="1"/>
</dbReference>
<evidence type="ECO:0000256" key="8">
    <source>
        <dbReference type="ARBA" id="ARBA00023027"/>
    </source>
</evidence>
<dbReference type="GeneID" id="43451148"/>
<sequence>MPDPQAHLIIDDVDNGVFRVHRSTMTSPEIYAAEQDLIFNRCWLYLGHESELRQPGDFVRRNVGGRPLIFVRSATSGEIHAFHNTCTHRGAVVCRLDSGNSKVFQCFYHAWSFDTNGRLVGLPDRKAYGPGFKMEEMGLRPVARVDSYRGFFFVCFDPNVEPLVDYLAGAVHYLDLIVDGAGDDWEVLRGSNQYSIKANWKLLAENSMDGYHALPTHDTYIKYLSSMGVDVSGGLSGTGRALGNGHAIIEYRGPWGRPIAKWKNHFGSDTRAEIDEKREWLRKNYGDERSEIMADYNRNLVIFPNLVINDIQSVTVRTFFPTSPDYMEISAWHLAPASESPRARALRLESFLSFLGPGGLATPDDVEALESCQSGFRSGGVEWNDISRGMLRDPQSVDEEQMRAFWRRWRDAVSLPDGVLA</sequence>
<evidence type="ECO:0000256" key="7">
    <source>
        <dbReference type="ARBA" id="ARBA00023014"/>
    </source>
</evidence>
<dbReference type="Pfam" id="PF00848">
    <property type="entry name" value="Ring_hydroxyl_A"/>
    <property type="match status" value="1"/>
</dbReference>
<dbReference type="KEGG" id="mne:D174_16915"/>
<evidence type="ECO:0000313" key="11">
    <source>
        <dbReference type="Proteomes" id="UP000018763"/>
    </source>
</evidence>
<dbReference type="GO" id="GO:0005506">
    <property type="term" value="F:iron ion binding"/>
    <property type="evidence" value="ECO:0007669"/>
    <property type="project" value="InterPro"/>
</dbReference>
<dbReference type="Gene3D" id="3.90.380.10">
    <property type="entry name" value="Naphthalene 1,2-dioxygenase Alpha Subunit, Chain A, domain 1"/>
    <property type="match status" value="1"/>
</dbReference>
<dbReference type="GO" id="GO:0016705">
    <property type="term" value="F:oxidoreductase activity, acting on paired donors, with incorporation or reduction of molecular oxygen"/>
    <property type="evidence" value="ECO:0007669"/>
    <property type="project" value="UniProtKB-ARBA"/>
</dbReference>
<evidence type="ECO:0000256" key="2">
    <source>
        <dbReference type="ARBA" id="ARBA00022714"/>
    </source>
</evidence>
<comment type="similarity">
    <text evidence="1">Belongs to the bacterial ring-hydroxylating dioxygenase alpha subunit family.</text>
</comment>
<organism evidence="10 11">
    <name type="scientific">Mycolicibacterium neoaurum VKM Ac-1815D</name>
    <dbReference type="NCBI Taxonomy" id="700508"/>
    <lineage>
        <taxon>Bacteria</taxon>
        <taxon>Bacillati</taxon>
        <taxon>Actinomycetota</taxon>
        <taxon>Actinomycetes</taxon>
        <taxon>Mycobacteriales</taxon>
        <taxon>Mycobacteriaceae</taxon>
        <taxon>Mycolicibacterium</taxon>
    </lineage>
</organism>
<evidence type="ECO:0000256" key="3">
    <source>
        <dbReference type="ARBA" id="ARBA00022723"/>
    </source>
</evidence>
<evidence type="ECO:0000256" key="6">
    <source>
        <dbReference type="ARBA" id="ARBA00023004"/>
    </source>
</evidence>
<evidence type="ECO:0000256" key="5">
    <source>
        <dbReference type="ARBA" id="ARBA00023002"/>
    </source>
</evidence>
<keyword evidence="8" id="KW-0520">NAD</keyword>
<dbReference type="SUPFAM" id="SSF50022">
    <property type="entry name" value="ISP domain"/>
    <property type="match status" value="1"/>
</dbReference>
<feature type="domain" description="Rieske" evidence="9">
    <location>
        <begin position="44"/>
        <end position="142"/>
    </location>
</feature>
<protein>
    <submittedName>
        <fullName evidence="10">p-cumate dioxygenase large subunit (CmtAb)</fullName>
    </submittedName>
</protein>
<keyword evidence="11" id="KW-1185">Reference proteome</keyword>
<accession>V5XDQ9</accession>
<dbReference type="eggNOG" id="COG4638">
    <property type="taxonomic scope" value="Bacteria"/>
</dbReference>
<dbReference type="InterPro" id="IPR015881">
    <property type="entry name" value="ARHD_Rieske_2Fe_2S"/>
</dbReference>
<dbReference type="InterPro" id="IPR017941">
    <property type="entry name" value="Rieske_2Fe-2S"/>
</dbReference>
<evidence type="ECO:0000259" key="9">
    <source>
        <dbReference type="PROSITE" id="PS51296"/>
    </source>
</evidence>
<dbReference type="AlphaFoldDB" id="V5XDQ9"/>
<evidence type="ECO:0000256" key="4">
    <source>
        <dbReference type="ARBA" id="ARBA00022964"/>
    </source>
</evidence>
<dbReference type="PRINTS" id="PR00090">
    <property type="entry name" value="RNGDIOXGNASE"/>
</dbReference>
<dbReference type="Pfam" id="PF00355">
    <property type="entry name" value="Rieske"/>
    <property type="match status" value="1"/>
</dbReference>
<keyword evidence="3" id="KW-0479">Metal-binding</keyword>
<dbReference type="PANTHER" id="PTHR43756:SF1">
    <property type="entry name" value="3-PHENYLPROPIONATE_CINNAMIC ACID DIOXYGENASE SUBUNIT ALPHA"/>
    <property type="match status" value="1"/>
</dbReference>
<name>V5XDQ9_MYCNE</name>
<dbReference type="GO" id="GO:0004497">
    <property type="term" value="F:monooxygenase activity"/>
    <property type="evidence" value="ECO:0007669"/>
    <property type="project" value="UniProtKB-ARBA"/>
</dbReference>
<keyword evidence="7" id="KW-0411">Iron-sulfur</keyword>
<dbReference type="InterPro" id="IPR036922">
    <property type="entry name" value="Rieske_2Fe-2S_sf"/>
</dbReference>
<keyword evidence="2" id="KW-0001">2Fe-2S</keyword>
<dbReference type="Proteomes" id="UP000018763">
    <property type="component" value="Chromosome"/>
</dbReference>
<dbReference type="SUPFAM" id="SSF55961">
    <property type="entry name" value="Bet v1-like"/>
    <property type="match status" value="1"/>
</dbReference>
<keyword evidence="4 10" id="KW-0223">Dioxygenase</keyword>
<reference evidence="10 11" key="1">
    <citation type="journal article" date="2014" name="Genome Announc.">
        <title>Complete Genome Sequence of Sterol-Transforming Mycobacterium neoaurum Strain VKM Ac-1815D.</title>
        <authorList>
            <person name="Shtratnikova V.Y."/>
            <person name="Bragin E.Y."/>
            <person name="Dovbnya D.V."/>
            <person name="Pekov Y.A."/>
            <person name="Schelkunov M.I."/>
            <person name="Strizhov N."/>
            <person name="Ivashina T.V."/>
            <person name="Ashapkin V.V."/>
            <person name="Donova M.V."/>
        </authorList>
    </citation>
    <scope>NUCLEOTIDE SEQUENCE [LARGE SCALE GENOMIC DNA]</scope>
    <source>
        <strain evidence="10 11">VKM Ac-1815D</strain>
    </source>
</reference>
<dbReference type="GO" id="GO:0051537">
    <property type="term" value="F:2 iron, 2 sulfur cluster binding"/>
    <property type="evidence" value="ECO:0007669"/>
    <property type="project" value="UniProtKB-KW"/>
</dbReference>
<dbReference type="PROSITE" id="PS00570">
    <property type="entry name" value="RING_HYDROXYL_ALPHA"/>
    <property type="match status" value="1"/>
</dbReference>
<dbReference type="Gene3D" id="2.102.10.10">
    <property type="entry name" value="Rieske [2Fe-2S] iron-sulphur domain"/>
    <property type="match status" value="1"/>
</dbReference>
<dbReference type="InterPro" id="IPR001663">
    <property type="entry name" value="Rng_hydr_dOase-A"/>
</dbReference>
<keyword evidence="5" id="KW-0560">Oxidoreductase</keyword>
<gene>
    <name evidence="10" type="ORF">D174_16915</name>
</gene>
<evidence type="ECO:0000313" key="10">
    <source>
        <dbReference type="EMBL" id="AHC26142.1"/>
    </source>
</evidence>
<evidence type="ECO:0000256" key="1">
    <source>
        <dbReference type="ARBA" id="ARBA00008751"/>
    </source>
</evidence>
<dbReference type="CDD" id="cd08879">
    <property type="entry name" value="RHO_alpha_C_AntDO-like"/>
    <property type="match status" value="1"/>
</dbReference>
<proteinExistence type="inferred from homology"/>
<dbReference type="CDD" id="cd03469">
    <property type="entry name" value="Rieske_RO_Alpha_N"/>
    <property type="match status" value="1"/>
</dbReference>
<dbReference type="InterPro" id="IPR015879">
    <property type="entry name" value="Ring_hydroxy_dOase_asu_C_dom"/>
</dbReference>
<dbReference type="PANTHER" id="PTHR43756">
    <property type="entry name" value="CHOLINE MONOOXYGENASE, CHLOROPLASTIC"/>
    <property type="match status" value="1"/>
</dbReference>